<dbReference type="SUPFAM" id="SSF56672">
    <property type="entry name" value="DNA/RNA polymerases"/>
    <property type="match status" value="1"/>
</dbReference>
<sequence>MYQGVQKINGRFTAFGRFITKSTKKAILLFHTIKGCVDKNQLKWMAETDKPLQHLKEALKQLSAMARPYQERPVNVPSSIWRGYIRDKKQLSIHLVSRALQDLELNYPILEKLVLALIYASRFLRCYFHAHNIEVLTNFLVKEILLSPKKPGRLEKWHDIDYRPHTNIKDQALVDFLVKIPDTLKGVPTVVSIDPSDPGASKDVWELHTNGVVSKEGSVLKNPNSEEIIYALRFEFQVSNKKVEYKALLTEVGGKYLSAFSDSLLITNQVNGTYESKHHRIQRYMDTT</sequence>
<evidence type="ECO:0000256" key="2">
    <source>
        <dbReference type="ARBA" id="ARBA00022695"/>
    </source>
</evidence>
<evidence type="ECO:0000256" key="4">
    <source>
        <dbReference type="ARBA" id="ARBA00022759"/>
    </source>
</evidence>
<evidence type="ECO:0000256" key="1">
    <source>
        <dbReference type="ARBA" id="ARBA00022679"/>
    </source>
</evidence>
<dbReference type="Proteomes" id="UP000235145">
    <property type="component" value="Unassembled WGS sequence"/>
</dbReference>
<keyword evidence="5" id="KW-0378">Hydrolase</keyword>
<dbReference type="PANTHER" id="PTHR48475:SF2">
    <property type="entry name" value="RIBONUCLEASE H"/>
    <property type="match status" value="1"/>
</dbReference>
<dbReference type="InterPro" id="IPR041373">
    <property type="entry name" value="RT_RNaseH"/>
</dbReference>
<dbReference type="GO" id="GO:0003964">
    <property type="term" value="F:RNA-directed DNA polymerase activity"/>
    <property type="evidence" value="ECO:0007669"/>
    <property type="project" value="UniProtKB-KW"/>
</dbReference>
<dbReference type="GO" id="GO:0016787">
    <property type="term" value="F:hydrolase activity"/>
    <property type="evidence" value="ECO:0007669"/>
    <property type="project" value="UniProtKB-KW"/>
</dbReference>
<accession>A0A9R1WDI9</accession>
<keyword evidence="2" id="KW-0548">Nucleotidyltransferase</keyword>
<dbReference type="InterPro" id="IPR043502">
    <property type="entry name" value="DNA/RNA_pol_sf"/>
</dbReference>
<evidence type="ECO:0000313" key="9">
    <source>
        <dbReference type="Proteomes" id="UP000235145"/>
    </source>
</evidence>
<protein>
    <recommendedName>
        <fullName evidence="7">Reverse transcriptase RNase H-like domain-containing protein</fullName>
    </recommendedName>
</protein>
<organism evidence="8 9">
    <name type="scientific">Lactuca sativa</name>
    <name type="common">Garden lettuce</name>
    <dbReference type="NCBI Taxonomy" id="4236"/>
    <lineage>
        <taxon>Eukaryota</taxon>
        <taxon>Viridiplantae</taxon>
        <taxon>Streptophyta</taxon>
        <taxon>Embryophyta</taxon>
        <taxon>Tracheophyta</taxon>
        <taxon>Spermatophyta</taxon>
        <taxon>Magnoliopsida</taxon>
        <taxon>eudicotyledons</taxon>
        <taxon>Gunneridae</taxon>
        <taxon>Pentapetalae</taxon>
        <taxon>asterids</taxon>
        <taxon>campanulids</taxon>
        <taxon>Asterales</taxon>
        <taxon>Asteraceae</taxon>
        <taxon>Cichorioideae</taxon>
        <taxon>Cichorieae</taxon>
        <taxon>Lactucinae</taxon>
        <taxon>Lactuca</taxon>
    </lineage>
</organism>
<reference evidence="8 9" key="1">
    <citation type="journal article" date="2017" name="Nat. Commun.">
        <title>Genome assembly with in vitro proximity ligation data and whole-genome triplication in lettuce.</title>
        <authorList>
            <person name="Reyes-Chin-Wo S."/>
            <person name="Wang Z."/>
            <person name="Yang X."/>
            <person name="Kozik A."/>
            <person name="Arikit S."/>
            <person name="Song C."/>
            <person name="Xia L."/>
            <person name="Froenicke L."/>
            <person name="Lavelle D.O."/>
            <person name="Truco M.J."/>
            <person name="Xia R."/>
            <person name="Zhu S."/>
            <person name="Xu C."/>
            <person name="Xu H."/>
            <person name="Xu X."/>
            <person name="Cox K."/>
            <person name="Korf I."/>
            <person name="Meyers B.C."/>
            <person name="Michelmore R.W."/>
        </authorList>
    </citation>
    <scope>NUCLEOTIDE SEQUENCE [LARGE SCALE GENOMIC DNA]</scope>
    <source>
        <strain evidence="9">cv. Salinas</strain>
        <tissue evidence="8">Seedlings</tissue>
    </source>
</reference>
<name>A0A9R1WDI9_LACSA</name>
<dbReference type="EMBL" id="NBSK02000002">
    <property type="protein sequence ID" value="KAJ0221928.1"/>
    <property type="molecule type" value="Genomic_DNA"/>
</dbReference>
<proteinExistence type="predicted"/>
<keyword evidence="6" id="KW-0695">RNA-directed DNA polymerase</keyword>
<evidence type="ECO:0000259" key="7">
    <source>
        <dbReference type="Pfam" id="PF17917"/>
    </source>
</evidence>
<dbReference type="PANTHER" id="PTHR48475">
    <property type="entry name" value="RIBONUCLEASE H"/>
    <property type="match status" value="1"/>
</dbReference>
<evidence type="ECO:0000256" key="6">
    <source>
        <dbReference type="ARBA" id="ARBA00022918"/>
    </source>
</evidence>
<dbReference type="AlphaFoldDB" id="A0A9R1WDI9"/>
<keyword evidence="3" id="KW-0540">Nuclease</keyword>
<keyword evidence="1" id="KW-0808">Transferase</keyword>
<evidence type="ECO:0000313" key="8">
    <source>
        <dbReference type="EMBL" id="KAJ0221928.1"/>
    </source>
</evidence>
<evidence type="ECO:0000256" key="5">
    <source>
        <dbReference type="ARBA" id="ARBA00022801"/>
    </source>
</evidence>
<feature type="domain" description="Reverse transcriptase RNase H-like" evidence="7">
    <location>
        <begin position="88"/>
        <end position="158"/>
    </location>
</feature>
<evidence type="ECO:0000256" key="3">
    <source>
        <dbReference type="ARBA" id="ARBA00022722"/>
    </source>
</evidence>
<keyword evidence="9" id="KW-1185">Reference proteome</keyword>
<dbReference type="Pfam" id="PF17917">
    <property type="entry name" value="RT_RNaseH"/>
    <property type="match status" value="1"/>
</dbReference>
<gene>
    <name evidence="8" type="ORF">LSAT_V11C200100950</name>
</gene>
<dbReference type="GO" id="GO:0004519">
    <property type="term" value="F:endonuclease activity"/>
    <property type="evidence" value="ECO:0007669"/>
    <property type="project" value="UniProtKB-KW"/>
</dbReference>
<comment type="caution">
    <text evidence="8">The sequence shown here is derived from an EMBL/GenBank/DDBJ whole genome shotgun (WGS) entry which is preliminary data.</text>
</comment>
<keyword evidence="4" id="KW-0255">Endonuclease</keyword>